<name>A0A0M8MEY0_9FLAO</name>
<dbReference type="AlphaFoldDB" id="A0A0M8MEY0"/>
<evidence type="ECO:0000313" key="3">
    <source>
        <dbReference type="Proteomes" id="UP000037755"/>
    </source>
</evidence>
<organism evidence="2 3">
    <name type="scientific">Flavobacterium akiainvivens</name>
    <dbReference type="NCBI Taxonomy" id="1202724"/>
    <lineage>
        <taxon>Bacteria</taxon>
        <taxon>Pseudomonadati</taxon>
        <taxon>Bacteroidota</taxon>
        <taxon>Flavobacteriia</taxon>
        <taxon>Flavobacteriales</taxon>
        <taxon>Flavobacteriaceae</taxon>
        <taxon>Flavobacterium</taxon>
    </lineage>
</organism>
<evidence type="ECO:0008006" key="4">
    <source>
        <dbReference type="Google" id="ProtNLM"/>
    </source>
</evidence>
<dbReference type="NCBIfam" id="TIGR01200">
    <property type="entry name" value="GLPGLI"/>
    <property type="match status" value="1"/>
</dbReference>
<feature type="chain" id="PRO_5005818278" description="GLPGLI family protein" evidence="1">
    <location>
        <begin position="21"/>
        <end position="248"/>
    </location>
</feature>
<dbReference type="EMBL" id="LIYD01000005">
    <property type="protein sequence ID" value="KOS04841.1"/>
    <property type="molecule type" value="Genomic_DNA"/>
</dbReference>
<evidence type="ECO:0000313" key="2">
    <source>
        <dbReference type="EMBL" id="KOS04841.1"/>
    </source>
</evidence>
<dbReference type="PROSITE" id="PS51257">
    <property type="entry name" value="PROKAR_LIPOPROTEIN"/>
    <property type="match status" value="1"/>
</dbReference>
<comment type="caution">
    <text evidence="2">The sequence shown here is derived from an EMBL/GenBank/DDBJ whole genome shotgun (WGS) entry which is preliminary data.</text>
</comment>
<protein>
    <recommendedName>
        <fullName evidence="4">GLPGLI family protein</fullName>
    </recommendedName>
</protein>
<dbReference type="PATRIC" id="fig|1202724.3.peg.277"/>
<keyword evidence="1" id="KW-0732">Signal</keyword>
<feature type="signal peptide" evidence="1">
    <location>
        <begin position="1"/>
        <end position="20"/>
    </location>
</feature>
<sequence>MKKRLLVTGIAVLLACTAHAQDIYGTVTYTSKLTSIELGEDILAETPPDMVEETKASVIEAAEETYTLQFDNASSYYKKVENPAQELSGMLVISAGSFNAQHYMNLKDNKAIMQLTILDETYLLTNTPRDITWKQENEVKQIAGYTCKKATYLRPEDNTTVTAWYTPDIPVSLGPEGYYGLPGLILEINEGNAVLQCTAISLNTGKKPVITPPATGRKVTKEELLDILSKKQSEFEPVIQEVPSNKNR</sequence>
<evidence type="ECO:0000256" key="1">
    <source>
        <dbReference type="SAM" id="SignalP"/>
    </source>
</evidence>
<dbReference type="Proteomes" id="UP000037755">
    <property type="component" value="Unassembled WGS sequence"/>
</dbReference>
<dbReference type="Pfam" id="PF09697">
    <property type="entry name" value="Porph_ging"/>
    <property type="match status" value="1"/>
</dbReference>
<dbReference type="STRING" id="1202724.AM493_01360"/>
<proteinExistence type="predicted"/>
<reference evidence="2 3" key="1">
    <citation type="submission" date="2015-08" db="EMBL/GenBank/DDBJ databases">
        <title>Whole genome sequence of Flavobacterium akiainvivens IK-1T, from decaying Wikstroemia oahuensis, an endemic Hawaiian shrub.</title>
        <authorList>
            <person name="Wan X."/>
            <person name="Hou S."/>
            <person name="Saito J."/>
            <person name="Donachie S."/>
        </authorList>
    </citation>
    <scope>NUCLEOTIDE SEQUENCE [LARGE SCALE GENOMIC DNA]</scope>
    <source>
        <strain evidence="2 3">IK-1</strain>
    </source>
</reference>
<dbReference type="OrthoDB" id="1068986at2"/>
<gene>
    <name evidence="2" type="ORF">AM493_01360</name>
</gene>
<dbReference type="RefSeq" id="WP_054405885.1">
    <property type="nucleotide sequence ID" value="NZ_FOYA01000004.1"/>
</dbReference>
<keyword evidence="3" id="KW-1185">Reference proteome</keyword>
<dbReference type="InterPro" id="IPR005901">
    <property type="entry name" value="GLPGLI"/>
</dbReference>
<accession>A0A0M8MEY0</accession>